<gene>
    <name evidence="1" type="ORF">CEUSTIGMA_g1916.t1</name>
</gene>
<keyword evidence="2" id="KW-1185">Reference proteome</keyword>
<protein>
    <submittedName>
        <fullName evidence="1">Uncharacterized protein</fullName>
    </submittedName>
</protein>
<name>A0A250WUF6_9CHLO</name>
<evidence type="ECO:0000313" key="1">
    <source>
        <dbReference type="EMBL" id="GAX74467.1"/>
    </source>
</evidence>
<proteinExistence type="predicted"/>
<organism evidence="1 2">
    <name type="scientific">Chlamydomonas eustigma</name>
    <dbReference type="NCBI Taxonomy" id="1157962"/>
    <lineage>
        <taxon>Eukaryota</taxon>
        <taxon>Viridiplantae</taxon>
        <taxon>Chlorophyta</taxon>
        <taxon>core chlorophytes</taxon>
        <taxon>Chlorophyceae</taxon>
        <taxon>CS clade</taxon>
        <taxon>Chlamydomonadales</taxon>
        <taxon>Chlamydomonadaceae</taxon>
        <taxon>Chlamydomonas</taxon>
    </lineage>
</organism>
<evidence type="ECO:0000313" key="2">
    <source>
        <dbReference type="Proteomes" id="UP000232323"/>
    </source>
</evidence>
<dbReference type="AlphaFoldDB" id="A0A250WUF6"/>
<dbReference type="EMBL" id="BEGY01000007">
    <property type="protein sequence ID" value="GAX74467.1"/>
    <property type="molecule type" value="Genomic_DNA"/>
</dbReference>
<dbReference type="OrthoDB" id="509153at2759"/>
<reference evidence="1 2" key="1">
    <citation type="submission" date="2017-08" db="EMBL/GenBank/DDBJ databases">
        <title>Acidophilic green algal genome provides insights into adaptation to an acidic environment.</title>
        <authorList>
            <person name="Hirooka S."/>
            <person name="Hirose Y."/>
            <person name="Kanesaki Y."/>
            <person name="Higuchi S."/>
            <person name="Fujiwara T."/>
            <person name="Onuma R."/>
            <person name="Era A."/>
            <person name="Ohbayashi R."/>
            <person name="Uzuka A."/>
            <person name="Nozaki H."/>
            <person name="Yoshikawa H."/>
            <person name="Miyagishima S.Y."/>
        </authorList>
    </citation>
    <scope>NUCLEOTIDE SEQUENCE [LARGE SCALE GENOMIC DNA]</scope>
    <source>
        <strain evidence="1 2">NIES-2499</strain>
    </source>
</reference>
<sequence length="210" mass="23314">MRNLLRCSSICHVNYFLNYVSLEYSSASTKLVNSLNDEAEINTFTEVCFLDPRSVLEPSRWTDLSSDLKQGGAAGLVTTVKVPDVLARLIPQGRYELGEGEDPMNSWVYGRPAELFQYKLIGQHMTQSGYTSVIEQKLLASICSGQVTGLPSWLEAKMLIDGKRRLPSLRLPFLFAGRILESEAAAVYQWSDQQGVMQGILLSSEATSPQ</sequence>
<dbReference type="Proteomes" id="UP000232323">
    <property type="component" value="Unassembled WGS sequence"/>
</dbReference>
<accession>A0A250WUF6</accession>
<comment type="caution">
    <text evidence="1">The sequence shown here is derived from an EMBL/GenBank/DDBJ whole genome shotgun (WGS) entry which is preliminary data.</text>
</comment>